<proteinExistence type="predicted"/>
<organism evidence="1 2">
    <name type="scientific">Actinokineospora auranticolor</name>
    <dbReference type="NCBI Taxonomy" id="155976"/>
    <lineage>
        <taxon>Bacteria</taxon>
        <taxon>Bacillati</taxon>
        <taxon>Actinomycetota</taxon>
        <taxon>Actinomycetes</taxon>
        <taxon>Pseudonocardiales</taxon>
        <taxon>Pseudonocardiaceae</taxon>
        <taxon>Actinokineospora</taxon>
    </lineage>
</organism>
<evidence type="ECO:0000313" key="2">
    <source>
        <dbReference type="Proteomes" id="UP000239203"/>
    </source>
</evidence>
<evidence type="ECO:0000313" key="1">
    <source>
        <dbReference type="EMBL" id="PPK67211.1"/>
    </source>
</evidence>
<gene>
    <name evidence="1" type="ORF">CLV40_108209</name>
</gene>
<sequence>MFGVFRDWLRHQFEALGQPDADDLALHVLTFSQGVPPRHRRRADDDVAELLDITD</sequence>
<dbReference type="Proteomes" id="UP000239203">
    <property type="component" value="Unassembled WGS sequence"/>
</dbReference>
<dbReference type="EMBL" id="PTIX01000008">
    <property type="protein sequence ID" value="PPK67211.1"/>
    <property type="molecule type" value="Genomic_DNA"/>
</dbReference>
<comment type="caution">
    <text evidence="1">The sequence shown here is derived from an EMBL/GenBank/DDBJ whole genome shotgun (WGS) entry which is preliminary data.</text>
</comment>
<reference evidence="1 2" key="1">
    <citation type="submission" date="2018-02" db="EMBL/GenBank/DDBJ databases">
        <title>Genomic Encyclopedia of Archaeal and Bacterial Type Strains, Phase II (KMG-II): from individual species to whole genera.</title>
        <authorList>
            <person name="Goeker M."/>
        </authorList>
    </citation>
    <scope>NUCLEOTIDE SEQUENCE [LARGE SCALE GENOMIC DNA]</scope>
    <source>
        <strain evidence="1 2">YU 961-1</strain>
    </source>
</reference>
<name>A0A2S6GQ13_9PSEU</name>
<dbReference type="AlphaFoldDB" id="A0A2S6GQ13"/>
<keyword evidence="2" id="KW-1185">Reference proteome</keyword>
<protein>
    <submittedName>
        <fullName evidence="1">Uncharacterized protein</fullName>
    </submittedName>
</protein>
<dbReference type="RefSeq" id="WP_219824010.1">
    <property type="nucleotide sequence ID" value="NZ_CP154825.1"/>
</dbReference>
<accession>A0A2S6GQ13</accession>